<keyword evidence="1" id="KW-0238">DNA-binding</keyword>
<protein>
    <submittedName>
        <fullName evidence="5">Site-specific DNA recombinase</fullName>
    </submittedName>
</protein>
<dbReference type="InterPro" id="IPR006119">
    <property type="entry name" value="Resolv_N"/>
</dbReference>
<dbReference type="Pfam" id="PF13408">
    <property type="entry name" value="Zn_ribbon_recom"/>
    <property type="match status" value="1"/>
</dbReference>
<dbReference type="InterPro" id="IPR050639">
    <property type="entry name" value="SSR_resolvase"/>
</dbReference>
<dbReference type="Pfam" id="PF07508">
    <property type="entry name" value="Recombinase"/>
    <property type="match status" value="1"/>
</dbReference>
<evidence type="ECO:0000259" key="4">
    <source>
        <dbReference type="PROSITE" id="PS51737"/>
    </source>
</evidence>
<dbReference type="PANTHER" id="PTHR30461:SF2">
    <property type="entry name" value="SERINE RECOMBINASE PINE-RELATED"/>
    <property type="match status" value="1"/>
</dbReference>
<dbReference type="SUPFAM" id="SSF53041">
    <property type="entry name" value="Resolvase-like"/>
    <property type="match status" value="1"/>
</dbReference>
<evidence type="ECO:0000259" key="3">
    <source>
        <dbReference type="PROSITE" id="PS51736"/>
    </source>
</evidence>
<dbReference type="RefSeq" id="WP_093332896.1">
    <property type="nucleotide sequence ID" value="NZ_FOXP01000005.1"/>
</dbReference>
<dbReference type="InterPro" id="IPR011109">
    <property type="entry name" value="DNA_bind_recombinase_dom"/>
</dbReference>
<reference evidence="6" key="1">
    <citation type="submission" date="2016-10" db="EMBL/GenBank/DDBJ databases">
        <authorList>
            <person name="Varghese N."/>
            <person name="Submissions S."/>
        </authorList>
    </citation>
    <scope>NUCLEOTIDE SEQUENCE [LARGE SCALE GENOMIC DNA]</scope>
    <source>
        <strain evidence="6">CGMCC 1.9113</strain>
    </source>
</reference>
<dbReference type="Gene3D" id="3.90.1750.20">
    <property type="entry name" value="Putative Large Serine Recombinase, Chain B, Domain 2"/>
    <property type="match status" value="1"/>
</dbReference>
<keyword evidence="2" id="KW-0233">DNA recombination</keyword>
<name>A0A1I5S712_9SPHN</name>
<proteinExistence type="predicted"/>
<dbReference type="OrthoDB" id="9791494at2"/>
<dbReference type="Pfam" id="PF00239">
    <property type="entry name" value="Resolvase"/>
    <property type="match status" value="1"/>
</dbReference>
<dbReference type="PANTHER" id="PTHR30461">
    <property type="entry name" value="DNA-INVERTASE FROM LAMBDOID PROPHAGE"/>
    <property type="match status" value="1"/>
</dbReference>
<dbReference type="SMART" id="SM00857">
    <property type="entry name" value="Resolvase"/>
    <property type="match status" value="1"/>
</dbReference>
<dbReference type="InterPro" id="IPR036162">
    <property type="entry name" value="Resolvase-like_N_sf"/>
</dbReference>
<evidence type="ECO:0000256" key="1">
    <source>
        <dbReference type="ARBA" id="ARBA00023125"/>
    </source>
</evidence>
<dbReference type="GO" id="GO:0003677">
    <property type="term" value="F:DNA binding"/>
    <property type="evidence" value="ECO:0007669"/>
    <property type="project" value="UniProtKB-KW"/>
</dbReference>
<organism evidence="5 6">
    <name type="scientific">Sphingomonas rubra</name>
    <dbReference type="NCBI Taxonomy" id="634430"/>
    <lineage>
        <taxon>Bacteria</taxon>
        <taxon>Pseudomonadati</taxon>
        <taxon>Pseudomonadota</taxon>
        <taxon>Alphaproteobacteria</taxon>
        <taxon>Sphingomonadales</taxon>
        <taxon>Sphingomonadaceae</taxon>
        <taxon>Sphingomonas</taxon>
    </lineage>
</organism>
<dbReference type="AlphaFoldDB" id="A0A1I5S712"/>
<evidence type="ECO:0000256" key="2">
    <source>
        <dbReference type="ARBA" id="ARBA00023172"/>
    </source>
</evidence>
<dbReference type="CDD" id="cd00338">
    <property type="entry name" value="Ser_Recombinase"/>
    <property type="match status" value="1"/>
</dbReference>
<evidence type="ECO:0000313" key="5">
    <source>
        <dbReference type="EMBL" id="SFP66588.1"/>
    </source>
</evidence>
<gene>
    <name evidence="5" type="ORF">SAMN04488241_10518</name>
</gene>
<keyword evidence="6" id="KW-1185">Reference proteome</keyword>
<feature type="domain" description="Recombinase" evidence="4">
    <location>
        <begin position="174"/>
        <end position="292"/>
    </location>
</feature>
<evidence type="ECO:0000313" key="6">
    <source>
        <dbReference type="Proteomes" id="UP000199586"/>
    </source>
</evidence>
<dbReference type="InterPro" id="IPR038109">
    <property type="entry name" value="DNA_bind_recomb_sf"/>
</dbReference>
<accession>A0A1I5S712</accession>
<sequence>MQAIRYHRFSSKRQDRGSTLARQDKATRELCEAKGWTVVETLEDCGQSAWKGDHLSVGKLGELRKRIDAGLIPAGTVIVVENLDRLSRQDYRTARRWIEDVTDREITVAVCSPALLLDREAMSGSNIGSMIQHLLEANRATAESQRKSTFQRSNLERMTGMIRSGICPTPRVPAWLKGVVGEPLTIIDERAAVVQLIYEWSASGMGLQAICQRLNASHEPWSAPGWKTGASQWRIGYVRDILRAPAVEGKYVVNGPGRQPTGEVITGYYPRIVDADLVDRARAAIDKRAGTGGQNASEAQNYFVGLVTCKHCSGAVGRVKGGKGYAYLECRNARYGTCSNRGGMNYAILSKAVVDHLLHLALNDTHFAAVDDIAPLMARVSQARSKIATLETEQTNLLQAIRRLSASDALIGELERIEGELVAAKAALTQSEDAVAIARGTVSPAEHLSRVRNVSASLETSAEARRMVRDALPAIIDGMVWDGRSLRVSSPHFMMTIGKDGSISGLDLFHPRNREGSPDYARRRDAAIEAGTFLPYNDKGARSAG</sequence>
<dbReference type="InterPro" id="IPR025827">
    <property type="entry name" value="Zn_ribbon_recom_dom"/>
</dbReference>
<dbReference type="Gene3D" id="3.40.50.1390">
    <property type="entry name" value="Resolvase, N-terminal catalytic domain"/>
    <property type="match status" value="1"/>
</dbReference>
<dbReference type="GO" id="GO:0000150">
    <property type="term" value="F:DNA strand exchange activity"/>
    <property type="evidence" value="ECO:0007669"/>
    <property type="project" value="InterPro"/>
</dbReference>
<dbReference type="PROSITE" id="PS51736">
    <property type="entry name" value="RECOMBINASES_3"/>
    <property type="match status" value="1"/>
</dbReference>
<dbReference type="Proteomes" id="UP000199586">
    <property type="component" value="Unassembled WGS sequence"/>
</dbReference>
<feature type="domain" description="Resolvase/invertase-type recombinase catalytic" evidence="3">
    <location>
        <begin position="2"/>
        <end position="164"/>
    </location>
</feature>
<dbReference type="PROSITE" id="PS51737">
    <property type="entry name" value="RECOMBINASE_DNA_BIND"/>
    <property type="match status" value="1"/>
</dbReference>
<dbReference type="EMBL" id="FOXP01000005">
    <property type="protein sequence ID" value="SFP66588.1"/>
    <property type="molecule type" value="Genomic_DNA"/>
</dbReference>